<protein>
    <submittedName>
        <fullName evidence="2">Uncharacterized protein</fullName>
    </submittedName>
</protein>
<name>A0A8R1IFU9_CAEJA</name>
<evidence type="ECO:0000313" key="2">
    <source>
        <dbReference type="EnsemblMetazoa" id="CJA28593a.1"/>
    </source>
</evidence>
<keyword evidence="3" id="KW-1185">Reference proteome</keyword>
<accession>A0A8R1IFU9</accession>
<feature type="compositionally biased region" description="Basic and acidic residues" evidence="1">
    <location>
        <begin position="101"/>
        <end position="121"/>
    </location>
</feature>
<reference evidence="3" key="1">
    <citation type="submission" date="2010-08" db="EMBL/GenBank/DDBJ databases">
        <authorList>
            <consortium name="Caenorhabditis japonica Sequencing Consortium"/>
            <person name="Wilson R.K."/>
        </authorList>
    </citation>
    <scope>NUCLEOTIDE SEQUENCE [LARGE SCALE GENOMIC DNA]</scope>
    <source>
        <strain evidence="3">DF5081</strain>
    </source>
</reference>
<proteinExistence type="predicted"/>
<dbReference type="AlphaFoldDB" id="A0A8R1IFU9"/>
<feature type="compositionally biased region" description="Acidic residues" evidence="1">
    <location>
        <begin position="61"/>
        <end position="75"/>
    </location>
</feature>
<feature type="compositionally biased region" description="Basic and acidic residues" evidence="1">
    <location>
        <begin position="12"/>
        <end position="30"/>
    </location>
</feature>
<feature type="compositionally biased region" description="Acidic residues" evidence="1">
    <location>
        <begin position="84"/>
        <end position="100"/>
    </location>
</feature>
<reference evidence="2" key="2">
    <citation type="submission" date="2022-06" db="UniProtKB">
        <authorList>
            <consortium name="EnsemblMetazoa"/>
        </authorList>
    </citation>
    <scope>IDENTIFICATION</scope>
    <source>
        <strain evidence="2">DF5081</strain>
    </source>
</reference>
<evidence type="ECO:0000313" key="3">
    <source>
        <dbReference type="Proteomes" id="UP000005237"/>
    </source>
</evidence>
<feature type="compositionally biased region" description="Basic and acidic residues" evidence="1">
    <location>
        <begin position="139"/>
        <end position="152"/>
    </location>
</feature>
<feature type="region of interest" description="Disordered" evidence="1">
    <location>
        <begin position="1"/>
        <end position="159"/>
    </location>
</feature>
<organism evidence="2 3">
    <name type="scientific">Caenorhabditis japonica</name>
    <dbReference type="NCBI Taxonomy" id="281687"/>
    <lineage>
        <taxon>Eukaryota</taxon>
        <taxon>Metazoa</taxon>
        <taxon>Ecdysozoa</taxon>
        <taxon>Nematoda</taxon>
        <taxon>Chromadorea</taxon>
        <taxon>Rhabditida</taxon>
        <taxon>Rhabditina</taxon>
        <taxon>Rhabditomorpha</taxon>
        <taxon>Rhabditoidea</taxon>
        <taxon>Rhabditidae</taxon>
        <taxon>Peloderinae</taxon>
        <taxon>Caenorhabditis</taxon>
    </lineage>
</organism>
<feature type="compositionally biased region" description="Acidic residues" evidence="1">
    <location>
        <begin position="129"/>
        <end position="138"/>
    </location>
</feature>
<dbReference type="EnsemblMetazoa" id="CJA28593a.1">
    <property type="protein sequence ID" value="CJA28593a.1"/>
    <property type="gene ID" value="WBGene00184167"/>
</dbReference>
<sequence length="159" mass="18353">MHMLARGPGSKYDIEIEAPLKRIRRGDTEKQTNSTTFSLKRKHSEAPSAEINEKIQRTFEVQEDSDDEEKGEEIVNDTSKSLQEDEQNEDAPEENEESHEEENAHEEKNVEETEGKEEIETLKPNINENVDDDNEDREIETNGKEQIEREEIPVEQCAA</sequence>
<dbReference type="Proteomes" id="UP000005237">
    <property type="component" value="Unassembled WGS sequence"/>
</dbReference>
<evidence type="ECO:0000256" key="1">
    <source>
        <dbReference type="SAM" id="MobiDB-lite"/>
    </source>
</evidence>